<keyword evidence="3" id="KW-1185">Reference proteome</keyword>
<proteinExistence type="predicted"/>
<evidence type="ECO:0000313" key="2">
    <source>
        <dbReference type="EMBL" id="KAF9470154.1"/>
    </source>
</evidence>
<keyword evidence="1" id="KW-1133">Transmembrane helix</keyword>
<organism evidence="2 3">
    <name type="scientific">Pholiota conissans</name>
    <dbReference type="NCBI Taxonomy" id="109636"/>
    <lineage>
        <taxon>Eukaryota</taxon>
        <taxon>Fungi</taxon>
        <taxon>Dikarya</taxon>
        <taxon>Basidiomycota</taxon>
        <taxon>Agaricomycotina</taxon>
        <taxon>Agaricomycetes</taxon>
        <taxon>Agaricomycetidae</taxon>
        <taxon>Agaricales</taxon>
        <taxon>Agaricineae</taxon>
        <taxon>Strophariaceae</taxon>
        <taxon>Pholiota</taxon>
    </lineage>
</organism>
<dbReference type="AlphaFoldDB" id="A0A9P6CRK6"/>
<evidence type="ECO:0000313" key="3">
    <source>
        <dbReference type="Proteomes" id="UP000807469"/>
    </source>
</evidence>
<name>A0A9P6CRK6_9AGAR</name>
<gene>
    <name evidence="2" type="ORF">BDN70DRAFT_902346</name>
</gene>
<dbReference type="EMBL" id="MU156228">
    <property type="protein sequence ID" value="KAF9470154.1"/>
    <property type="molecule type" value="Genomic_DNA"/>
</dbReference>
<dbReference type="Proteomes" id="UP000807469">
    <property type="component" value="Unassembled WGS sequence"/>
</dbReference>
<comment type="caution">
    <text evidence="2">The sequence shown here is derived from an EMBL/GenBank/DDBJ whole genome shotgun (WGS) entry which is preliminary data.</text>
</comment>
<protein>
    <submittedName>
        <fullName evidence="2">Uncharacterized protein</fullName>
    </submittedName>
</protein>
<evidence type="ECO:0000256" key="1">
    <source>
        <dbReference type="SAM" id="Phobius"/>
    </source>
</evidence>
<reference evidence="2" key="1">
    <citation type="submission" date="2020-11" db="EMBL/GenBank/DDBJ databases">
        <authorList>
            <consortium name="DOE Joint Genome Institute"/>
            <person name="Ahrendt S."/>
            <person name="Riley R."/>
            <person name="Andreopoulos W."/>
            <person name="Labutti K."/>
            <person name="Pangilinan J."/>
            <person name="Ruiz-Duenas F.J."/>
            <person name="Barrasa J.M."/>
            <person name="Sanchez-Garcia M."/>
            <person name="Camarero S."/>
            <person name="Miyauchi S."/>
            <person name="Serrano A."/>
            <person name="Linde D."/>
            <person name="Babiker R."/>
            <person name="Drula E."/>
            <person name="Ayuso-Fernandez I."/>
            <person name="Pacheco R."/>
            <person name="Padilla G."/>
            <person name="Ferreira P."/>
            <person name="Barriuso J."/>
            <person name="Kellner H."/>
            <person name="Castanera R."/>
            <person name="Alfaro M."/>
            <person name="Ramirez L."/>
            <person name="Pisabarro A.G."/>
            <person name="Kuo A."/>
            <person name="Tritt A."/>
            <person name="Lipzen A."/>
            <person name="He G."/>
            <person name="Yan M."/>
            <person name="Ng V."/>
            <person name="Cullen D."/>
            <person name="Martin F."/>
            <person name="Rosso M.-N."/>
            <person name="Henrissat B."/>
            <person name="Hibbett D."/>
            <person name="Martinez A.T."/>
            <person name="Grigoriev I.V."/>
        </authorList>
    </citation>
    <scope>NUCLEOTIDE SEQUENCE</scope>
    <source>
        <strain evidence="2">CIRM-BRFM 674</strain>
    </source>
</reference>
<feature type="transmembrane region" description="Helical" evidence="1">
    <location>
        <begin position="90"/>
        <end position="118"/>
    </location>
</feature>
<accession>A0A9P6CRK6</accession>
<keyword evidence="1" id="KW-0812">Transmembrane</keyword>
<sequence>MAAREVRKAPWVFCPGAEVCAKDARGRLFLANFELAETIVYDGQTVYTGYYVRRGVDGRVVFVSVGRLQSLHLNCSGCPEQNTRMVSYDVFWGSVLSTLLSSAVFLYTPSFFLFGICVRCIL</sequence>
<keyword evidence="1" id="KW-0472">Membrane</keyword>